<evidence type="ECO:0000313" key="1">
    <source>
        <dbReference type="EMBL" id="EWM52574.1"/>
    </source>
</evidence>
<dbReference type="AlphaFoldDB" id="W7ULU7"/>
<sequence>MIKFLRTNRASIYLIFDKNGLDLMLNALKGQEQNRPFQIEFDRSVLNHKKTKIESRKMIFVLDDEIDCSELCDFEGTIIWRFMIQKYLLKIISSLEPSK</sequence>
<comment type="caution">
    <text evidence="1">The sequence shown here is derived from an EMBL/GenBank/DDBJ whole genome shotgun (WGS) entry which is preliminary data.</text>
</comment>
<protein>
    <submittedName>
        <fullName evidence="1">Uncharacterized protein</fullName>
    </submittedName>
</protein>
<organism evidence="1 2">
    <name type="scientific">Ruminococcus flavefaciens 007c</name>
    <dbReference type="NCBI Taxonomy" id="1341157"/>
    <lineage>
        <taxon>Bacteria</taxon>
        <taxon>Bacillati</taxon>
        <taxon>Bacillota</taxon>
        <taxon>Clostridia</taxon>
        <taxon>Eubacteriales</taxon>
        <taxon>Oscillospiraceae</taxon>
        <taxon>Ruminococcus</taxon>
    </lineage>
</organism>
<reference evidence="1 2" key="1">
    <citation type="journal article" date="2014" name="PLoS ONE">
        <title>Rumen cellulosomics: divergent fiber-degrading strategies revealed by comparative genome-wide analysis of six ruminococcal strains.</title>
        <authorList>
            <person name="Dassa B."/>
            <person name="Borovok I."/>
            <person name="Ruimy-Israeli V."/>
            <person name="Lamed R."/>
            <person name="Flint H.J."/>
            <person name="Duncan S.H."/>
            <person name="Henrissat B."/>
            <person name="Coutinho P."/>
            <person name="Morrison M."/>
            <person name="Mosoni P."/>
            <person name="Yeoman C.J."/>
            <person name="White B.A."/>
            <person name="Bayer E.A."/>
        </authorList>
    </citation>
    <scope>NUCLEOTIDE SEQUENCE [LARGE SCALE GENOMIC DNA]</scope>
    <source>
        <strain evidence="1 2">007c</strain>
    </source>
</reference>
<gene>
    <name evidence="1" type="ORF">RF007C_08540</name>
</gene>
<name>W7ULU7_RUMFL</name>
<evidence type="ECO:0000313" key="2">
    <source>
        <dbReference type="Proteomes" id="UP000019365"/>
    </source>
</evidence>
<proteinExistence type="predicted"/>
<keyword evidence="2" id="KW-1185">Reference proteome</keyword>
<dbReference type="Proteomes" id="UP000019365">
    <property type="component" value="Unassembled WGS sequence"/>
</dbReference>
<dbReference type="EMBL" id="ATAX01000035">
    <property type="protein sequence ID" value="EWM52574.1"/>
    <property type="molecule type" value="Genomic_DNA"/>
</dbReference>
<accession>W7ULU7</accession>